<proteinExistence type="predicted"/>
<gene>
    <name evidence="3" type="ORF">FSB_LOCUS44832</name>
</gene>
<dbReference type="AlphaFoldDB" id="A0A2N9HYY9"/>
<feature type="coiled-coil region" evidence="1">
    <location>
        <begin position="452"/>
        <end position="493"/>
    </location>
</feature>
<dbReference type="PANTHER" id="PTHR48200:SF1">
    <property type="entry name" value="AMINOTRANSFERASE-LIKE PLANT MOBILE DOMAIN-CONTAINING PROTEIN"/>
    <property type="match status" value="1"/>
</dbReference>
<protein>
    <recommendedName>
        <fullName evidence="2">DUF7745 domain-containing protein</fullName>
    </recommendedName>
</protein>
<evidence type="ECO:0000259" key="2">
    <source>
        <dbReference type="Pfam" id="PF24924"/>
    </source>
</evidence>
<organism evidence="3">
    <name type="scientific">Fagus sylvatica</name>
    <name type="common">Beechnut</name>
    <dbReference type="NCBI Taxonomy" id="28930"/>
    <lineage>
        <taxon>Eukaryota</taxon>
        <taxon>Viridiplantae</taxon>
        <taxon>Streptophyta</taxon>
        <taxon>Embryophyta</taxon>
        <taxon>Tracheophyta</taxon>
        <taxon>Spermatophyta</taxon>
        <taxon>Magnoliopsida</taxon>
        <taxon>eudicotyledons</taxon>
        <taxon>Gunneridae</taxon>
        <taxon>Pentapetalae</taxon>
        <taxon>rosids</taxon>
        <taxon>fabids</taxon>
        <taxon>Fagales</taxon>
        <taxon>Fagaceae</taxon>
        <taxon>Fagus</taxon>
    </lineage>
</organism>
<name>A0A2N9HYY9_FAGSY</name>
<feature type="coiled-coil region" evidence="1">
    <location>
        <begin position="385"/>
        <end position="412"/>
    </location>
</feature>
<dbReference type="InterPro" id="IPR056647">
    <property type="entry name" value="DUF7745"/>
</dbReference>
<dbReference type="PANTHER" id="PTHR48200">
    <property type="entry name" value="PROTEIN, PUTATIVE-RELATED"/>
    <property type="match status" value="1"/>
</dbReference>
<dbReference type="EMBL" id="OIVN01004368">
    <property type="protein sequence ID" value="SPD16950.1"/>
    <property type="molecule type" value="Genomic_DNA"/>
</dbReference>
<dbReference type="Pfam" id="PF24924">
    <property type="entry name" value="DUF7745"/>
    <property type="match status" value="1"/>
</dbReference>
<sequence length="627" mass="70176">MASSSNDPDSLVTLRFHDFRVERMRHWWTLLGEDDHADIVGIFGKFPPFMRLQVDRGLLEALASFWDPTHCCFSIGEGPRSNRCLEKYLGLTTAVLRPEIARPEETWRKANISLDLLTKYFSRSAFPAKLARDFIVGKKGWKKFRINAFKIAFAGIFLFPTSAGRIDLGVIPIVFSEGRSIIPAILCETVRSLSYCRRQGEGVPMFCTQLLQLWFCSHLQHFHRLQTPYHFERHTVSQTVQIALPFTGNSRAWALYLLDLPLSGWSWKVTLGAGSVDALDSLCPLRWSASSWGVGLYRLLSQPCSSICGGSSSGLRTSGEVVLSEMVLIEEGSPGDSSVTSDFVEWREGWTPFFTLRPTVRPGAPYSLISRSLRVSASTGQPERVTVLERELEEAQTELLSLRLARASEREASAARVESLRSTLHHNSVAVANLRRDLVAQRGNVSTLRTMNEFIREQLEISEDAKEQLEETLAEAREQLETEQAERTRVQDELDSLRSYTQALVDPATGRPQDIVALRRALDASEEALTSARTSMGVMRVQISVLQGDNGVLQAELDLVHDALESNASWLNQEGFPVVTSLHQINQVMDSLGARARAVWEEHDEGDPALSTALGRFCRETCIRLGH</sequence>
<evidence type="ECO:0000256" key="1">
    <source>
        <dbReference type="SAM" id="Coils"/>
    </source>
</evidence>
<evidence type="ECO:0000313" key="3">
    <source>
        <dbReference type="EMBL" id="SPD16950.1"/>
    </source>
</evidence>
<feature type="domain" description="DUF7745" evidence="2">
    <location>
        <begin position="135"/>
        <end position="222"/>
    </location>
</feature>
<keyword evidence="1" id="KW-0175">Coiled coil</keyword>
<accession>A0A2N9HYY9</accession>
<reference evidence="3" key="1">
    <citation type="submission" date="2018-02" db="EMBL/GenBank/DDBJ databases">
        <authorList>
            <person name="Cohen D.B."/>
            <person name="Kent A.D."/>
        </authorList>
    </citation>
    <scope>NUCLEOTIDE SEQUENCE</scope>
</reference>